<accession>A0ABR7RN01</accession>
<feature type="non-terminal residue" evidence="1">
    <location>
        <position position="55"/>
    </location>
</feature>
<comment type="caution">
    <text evidence="1">The sequence shown here is derived from an EMBL/GenBank/DDBJ whole genome shotgun (WGS) entry which is preliminary data.</text>
</comment>
<gene>
    <name evidence="1" type="ORF">IBL26_12735</name>
</gene>
<name>A0ABR7RN01_9PROT</name>
<dbReference type="EMBL" id="JACTVA010000021">
    <property type="protein sequence ID" value="MBC9207703.1"/>
    <property type="molecule type" value="Genomic_DNA"/>
</dbReference>
<sequence length="55" mass="5548">MADLALLARSPLDGLLRPGRHGVATGAPGAVLREEAGWRMASVAARRGQAAALAA</sequence>
<organism evidence="1 2">
    <name type="scientific">Teichococcus aerophilus</name>
    <dbReference type="NCBI Taxonomy" id="1224513"/>
    <lineage>
        <taxon>Bacteria</taxon>
        <taxon>Pseudomonadati</taxon>
        <taxon>Pseudomonadota</taxon>
        <taxon>Alphaproteobacteria</taxon>
        <taxon>Acetobacterales</taxon>
        <taxon>Roseomonadaceae</taxon>
        <taxon>Roseomonas</taxon>
    </lineage>
</organism>
<reference evidence="1 2" key="1">
    <citation type="journal article" date="2013" name="Int. J. Syst. Evol. Microbiol.">
        <title>Roseomonas aerophila sp. nov., isolated from air.</title>
        <authorList>
            <person name="Kim S.J."/>
            <person name="Weon H.Y."/>
            <person name="Ahn J.H."/>
            <person name="Hong S.B."/>
            <person name="Seok S.J."/>
            <person name="Whang K.S."/>
            <person name="Kwon S.W."/>
        </authorList>
    </citation>
    <scope>NUCLEOTIDE SEQUENCE [LARGE SCALE GENOMIC DNA]</scope>
    <source>
        <strain evidence="1 2">NBRC 108923</strain>
    </source>
</reference>
<dbReference type="Proteomes" id="UP000626026">
    <property type="component" value="Unassembled WGS sequence"/>
</dbReference>
<evidence type="ECO:0000313" key="1">
    <source>
        <dbReference type="EMBL" id="MBC9207703.1"/>
    </source>
</evidence>
<keyword evidence="2" id="KW-1185">Reference proteome</keyword>
<protein>
    <submittedName>
        <fullName evidence="1">Sarcosine oxidase subunit gamma</fullName>
    </submittedName>
</protein>
<proteinExistence type="predicted"/>
<evidence type="ECO:0000313" key="2">
    <source>
        <dbReference type="Proteomes" id="UP000626026"/>
    </source>
</evidence>